<dbReference type="GeneID" id="15926558"/>
<sequence length="295" mass="34167">MIIFEHQDSLVEAFTTPAPYRWADDNNIVFRVGSTNYQANINSYENRNTQSRNIDVSFQWQTESGRWTFTLKKSDNPKDALTVISTILAATFEKEAKEKPDTISFSAFTDDNDRDAQKRFKLYKRIAERYAKERNYTLQVHDRSFLLTNNAKPSQMRRFPNDGVIEEDGLVYAEFPRVNAFTWAKMFWLDNAGDYIDLSLPHGRVKVTRTSEDVVTVDGRNAEGKIDNLDSSYVWLSMLGEIKVRTRTGREFTLSERGVILDAGDMILCDDKTIYYLSDEEMFADIWGYDIIEIV</sequence>
<gene>
    <name evidence="1" type="ORF">VPFG_00105</name>
</gene>
<evidence type="ECO:0000313" key="1">
    <source>
        <dbReference type="EMBL" id="AGN30107.1"/>
    </source>
</evidence>
<evidence type="ECO:0000313" key="2">
    <source>
        <dbReference type="Proteomes" id="UP000201461"/>
    </source>
</evidence>
<dbReference type="KEGG" id="vg:15926558"/>
<dbReference type="Proteomes" id="UP000201461">
    <property type="component" value="Segment"/>
</dbReference>
<accession>R9TJ39</accession>
<dbReference type="RefSeq" id="YP_008125256.1">
    <property type="nucleotide sequence ID" value="NC_021529.2"/>
</dbReference>
<name>R9TJ39_9CAUD</name>
<organism evidence="1 2">
    <name type="scientific">Vibrio phage nt-1</name>
    <dbReference type="NCBI Taxonomy" id="115992"/>
    <lineage>
        <taxon>Viruses</taxon>
        <taxon>Duplodnaviria</taxon>
        <taxon>Heunggongvirae</taxon>
        <taxon>Uroviricota</taxon>
        <taxon>Caudoviricetes</taxon>
        <taxon>Pantevenvirales</taxon>
        <taxon>Straboviridae</taxon>
        <taxon>Mylasvirus</taxon>
        <taxon>Mylasvirus persius</taxon>
    </lineage>
</organism>
<dbReference type="OrthoDB" id="14121at10239"/>
<dbReference type="EMBL" id="HQ317393">
    <property type="protein sequence ID" value="AGN30107.1"/>
    <property type="molecule type" value="Genomic_DNA"/>
</dbReference>
<protein>
    <submittedName>
        <fullName evidence="1">Uncharacterized protein</fullName>
    </submittedName>
</protein>
<reference evidence="1 2" key="1">
    <citation type="journal article" date="2014" name="Genome Biol. Evol.">
        <title>Composite Conserved Promoter-Terminator Motifs (PeSLs) that Mediate Modular Shuffling in the Diverse T4-Like Myoviruses.</title>
        <authorList>
            <person name="Comeau A.M."/>
            <person name="Arbiol C."/>
            <person name="Krisch H.M."/>
        </authorList>
    </citation>
    <scope>NUCLEOTIDE SEQUENCE [LARGE SCALE GENOMIC DNA]</scope>
</reference>
<keyword evidence="2" id="KW-1185">Reference proteome</keyword>
<proteinExistence type="predicted"/>